<dbReference type="GO" id="GO:0031422">
    <property type="term" value="C:RecQ family helicase-topoisomerase III complex"/>
    <property type="evidence" value="ECO:0007669"/>
    <property type="project" value="TreeGrafter"/>
</dbReference>
<evidence type="ECO:0000256" key="3">
    <source>
        <dbReference type="ARBA" id="ARBA00012891"/>
    </source>
</evidence>
<evidence type="ECO:0000256" key="5">
    <source>
        <dbReference type="ARBA" id="ARBA00023125"/>
    </source>
</evidence>
<dbReference type="PROSITE" id="PS00028">
    <property type="entry name" value="ZINC_FINGER_C2H2_1"/>
    <property type="match status" value="1"/>
</dbReference>
<dbReference type="InterPro" id="IPR013087">
    <property type="entry name" value="Znf_C2H2_type"/>
</dbReference>
<comment type="function">
    <text evidence="8">Introduces a single-strand break via transesterification at a target site in duplex DNA. Releases the supercoiling and torsional tension of DNA introduced during the DNA replication and transcription by transiently cleaving and rejoining one strand of the DNA duplex. The scissile phosphodiester is attacked by the catalytic tyrosine of the enzyme, resulting in the formation of a DNA-(5'-phosphotyrosyl)-enzyme intermediate and the expulsion of a 3'-OH DNA strand.</text>
</comment>
<keyword evidence="7" id="KW-0862">Zinc</keyword>
<comment type="similarity">
    <text evidence="2 8">Belongs to the type IA topoisomerase family.</text>
</comment>
<evidence type="ECO:0000256" key="2">
    <source>
        <dbReference type="ARBA" id="ARBA00009446"/>
    </source>
</evidence>
<dbReference type="InterPro" id="IPR006171">
    <property type="entry name" value="TOPRIM_dom"/>
</dbReference>
<evidence type="ECO:0000256" key="1">
    <source>
        <dbReference type="ARBA" id="ARBA00000213"/>
    </source>
</evidence>
<dbReference type="InterPro" id="IPR013826">
    <property type="entry name" value="Topo_IA_cen_sub3"/>
</dbReference>
<evidence type="ECO:0000256" key="6">
    <source>
        <dbReference type="ARBA" id="ARBA00023235"/>
    </source>
</evidence>
<dbReference type="SMART" id="SM00493">
    <property type="entry name" value="TOPRIM"/>
    <property type="match status" value="1"/>
</dbReference>
<reference evidence="14" key="2">
    <citation type="journal article" date="2016" name="Sci. Rep.">
        <title>Dictyocaulus viviparus genome, variome and transcriptome elucidate lungworm biology and support future intervention.</title>
        <authorList>
            <person name="McNulty S.N."/>
            <person name="Strube C."/>
            <person name="Rosa B.A."/>
            <person name="Martin J.C."/>
            <person name="Tyagi R."/>
            <person name="Choi Y.J."/>
            <person name="Wang Q."/>
            <person name="Hallsworth Pepin K."/>
            <person name="Zhang X."/>
            <person name="Ozersky P."/>
            <person name="Wilson R.K."/>
            <person name="Sternberg P.W."/>
            <person name="Gasser R.B."/>
            <person name="Mitreva M."/>
        </authorList>
    </citation>
    <scope>NUCLEOTIDE SEQUENCE [LARGE SCALE GENOMIC DNA]</scope>
    <source>
        <strain evidence="14">HannoverDv2000</strain>
    </source>
</reference>
<evidence type="ECO:0000259" key="10">
    <source>
        <dbReference type="PROSITE" id="PS50157"/>
    </source>
</evidence>
<evidence type="ECO:0000313" key="14">
    <source>
        <dbReference type="Proteomes" id="UP000053766"/>
    </source>
</evidence>
<dbReference type="InterPro" id="IPR003601">
    <property type="entry name" value="Topo_IA_2"/>
</dbReference>
<comment type="catalytic activity">
    <reaction evidence="1 8">
        <text>ATP-independent breakage of single-stranded DNA, followed by passage and rejoining.</text>
        <dbReference type="EC" id="5.6.2.1"/>
    </reaction>
</comment>
<dbReference type="PROSITE" id="PS52039">
    <property type="entry name" value="TOPO_IA_2"/>
    <property type="match status" value="1"/>
</dbReference>
<dbReference type="Proteomes" id="UP000053766">
    <property type="component" value="Unassembled WGS sequence"/>
</dbReference>
<feature type="domain" description="C2H2-type" evidence="10">
    <location>
        <begin position="270"/>
        <end position="292"/>
    </location>
</feature>
<dbReference type="GO" id="GO:0003677">
    <property type="term" value="F:DNA binding"/>
    <property type="evidence" value="ECO:0007669"/>
    <property type="project" value="UniProtKB-KW"/>
</dbReference>
<dbReference type="PRINTS" id="PR00417">
    <property type="entry name" value="PRTPISMRASEI"/>
</dbReference>
<dbReference type="Gene3D" id="1.10.290.10">
    <property type="entry name" value="Topoisomerase I, domain 4"/>
    <property type="match status" value="1"/>
</dbReference>
<keyword evidence="5 8" id="KW-0238">DNA-binding</keyword>
<evidence type="ECO:0000256" key="4">
    <source>
        <dbReference type="ARBA" id="ARBA00023029"/>
    </source>
</evidence>
<dbReference type="Gene3D" id="3.30.160.60">
    <property type="entry name" value="Classic Zinc Finger"/>
    <property type="match status" value="2"/>
</dbReference>
<dbReference type="PROSITE" id="PS50157">
    <property type="entry name" value="ZINC_FINGER_C2H2_2"/>
    <property type="match status" value="2"/>
</dbReference>
<proteinExistence type="inferred from homology"/>
<dbReference type="CDD" id="cd03362">
    <property type="entry name" value="TOPRIM_TopoIA_TopoIII"/>
    <property type="match status" value="1"/>
</dbReference>
<dbReference type="OrthoDB" id="430051at2759"/>
<dbReference type="GO" id="GO:0003917">
    <property type="term" value="F:DNA topoisomerase type I (single strand cut, ATP-independent) activity"/>
    <property type="evidence" value="ECO:0007669"/>
    <property type="project" value="UniProtKB-EC"/>
</dbReference>
<dbReference type="SUPFAM" id="SSF56712">
    <property type="entry name" value="Prokaryotic type I DNA topoisomerase"/>
    <property type="match status" value="1"/>
</dbReference>
<dbReference type="Gene3D" id="1.10.460.10">
    <property type="entry name" value="Topoisomerase I, domain 2"/>
    <property type="match status" value="1"/>
</dbReference>
<evidence type="ECO:0000256" key="9">
    <source>
        <dbReference type="SAM" id="MobiDB-lite"/>
    </source>
</evidence>
<reference evidence="13 14" key="1">
    <citation type="submission" date="2013-11" db="EMBL/GenBank/DDBJ databases">
        <title>Draft genome of the bovine lungworm Dictyocaulus viviparus.</title>
        <authorList>
            <person name="Mitreva M."/>
        </authorList>
    </citation>
    <scope>NUCLEOTIDE SEQUENCE [LARGE SCALE GENOMIC DNA]</scope>
    <source>
        <strain evidence="13 14">HannoverDv2000</strain>
    </source>
</reference>
<dbReference type="GO" id="GO:0008270">
    <property type="term" value="F:zinc ion binding"/>
    <property type="evidence" value="ECO:0007669"/>
    <property type="project" value="UniProtKB-KW"/>
</dbReference>
<dbReference type="InterPro" id="IPR036236">
    <property type="entry name" value="Znf_C2H2_sf"/>
</dbReference>
<dbReference type="InterPro" id="IPR034144">
    <property type="entry name" value="TOPRIM_TopoIII"/>
</dbReference>
<dbReference type="PROSITE" id="PS50880">
    <property type="entry name" value="TOPRIM"/>
    <property type="match status" value="1"/>
</dbReference>
<keyword evidence="7" id="KW-0863">Zinc-finger</keyword>
<dbReference type="InterPro" id="IPR023405">
    <property type="entry name" value="Topo_IA_core_domain"/>
</dbReference>
<dbReference type="InterPro" id="IPR000380">
    <property type="entry name" value="Topo_IA"/>
</dbReference>
<dbReference type="FunFam" id="3.30.160.60:FF:000702">
    <property type="entry name" value="Transcription factor E4F1 isoform 1"/>
    <property type="match status" value="1"/>
</dbReference>
<dbReference type="GO" id="GO:0006281">
    <property type="term" value="P:DNA repair"/>
    <property type="evidence" value="ECO:0007669"/>
    <property type="project" value="TreeGrafter"/>
</dbReference>
<feature type="region of interest" description="Disordered" evidence="9">
    <location>
        <begin position="136"/>
        <end position="162"/>
    </location>
</feature>
<sequence length="808" mass="91600">MELYIHAEACIMEAFESEVIAAFSDVPALRRTSLTKSEFPHKDSSGIQSSSTGFGITIKKTNTVEREEYVTLKVGEEQSEADAYCTNERILEDKDDLFHPKLITYSSKNDDISRAQTLEGPGGLKLVVSVEKAEALESPPPLSVEDSTNEENINEGVESSYDSSEIFWERDLQHDSDNAVEKNSVAGTSFNPLVTTPQVIGALANANDDPYKPKMECPTCGLVLYRHNFSTHFRIHTGELPFACDFCSKRFRTSSSLKVHIRAHTGEKPYVCPSCGYSTITKRNLDRHIENHHVRTGGSKGPATRKSRYRENIEWMDDIPSQMASPFDRNLNENLGRATLAVTSVSGHLMEYVFPPDMKNWHAVPARSLFDAPVYSAVTENMKNIANTLTEESANSDVLVIWTDCDREGESIGAEIAKVCLESNRRLDVYRASIKFDTVLRFSEITPRAIEHAAKHLTRLDQKIVDAVDCRSQLDLRIGIEVEFIWDRVRLFDQDIVQVCFLRVSHSIRNVFAVYCTILRYYMTIAWMHALEKLRLFLVNRRPLDTVKFEKLAVRKLKISAKQAMDIAEKLYNKGYISYPRTETNMFTPDMNLTSLVRQLTTSPEWGDFASEVLDHGPNPRNGTKSDEAHPPIHPLKQVLSDSLHGDDRRVYELIVRHFLACVSWDAKGQETRVKMRIGGETFHASGLRIDDLGYLRVYIYDKWNAKTLPTYIEKEELNDYHLRIVDGQTQPPELLNEADLIALMDKYGIGTDATHSEHIEKIKTRMYVGVRDDGRFIPGFLGLALVDGYDAMGTINLFFKSLTICFS</sequence>
<dbReference type="Pfam" id="PF01131">
    <property type="entry name" value="Topoisom_bac"/>
    <property type="match status" value="1"/>
</dbReference>
<dbReference type="Pfam" id="PF00096">
    <property type="entry name" value="zf-C2H2"/>
    <property type="match status" value="2"/>
</dbReference>
<protein>
    <recommendedName>
        <fullName evidence="3 8">DNA topoisomerase</fullName>
        <ecNumber evidence="3 8">5.6.2.1</ecNumber>
    </recommendedName>
</protein>
<dbReference type="PANTHER" id="PTHR11390:SF21">
    <property type="entry name" value="DNA TOPOISOMERASE 3-ALPHA"/>
    <property type="match status" value="1"/>
</dbReference>
<dbReference type="InterPro" id="IPR013824">
    <property type="entry name" value="Topo_IA_cen_sub1"/>
</dbReference>
<keyword evidence="4 8" id="KW-0799">Topoisomerase</keyword>
<dbReference type="PANTHER" id="PTHR11390">
    <property type="entry name" value="PROKARYOTIC DNA TOPOISOMERASE"/>
    <property type="match status" value="1"/>
</dbReference>
<dbReference type="CDD" id="cd00186">
    <property type="entry name" value="TOP1Ac"/>
    <property type="match status" value="1"/>
</dbReference>
<dbReference type="Gene3D" id="3.40.50.140">
    <property type="match status" value="1"/>
</dbReference>
<evidence type="ECO:0000256" key="7">
    <source>
        <dbReference type="PROSITE-ProRule" id="PRU00042"/>
    </source>
</evidence>
<feature type="domain" description="Toprim" evidence="11">
    <location>
        <begin position="318"/>
        <end position="435"/>
    </location>
</feature>
<name>A0A0D8XUE2_DICVI</name>
<dbReference type="EC" id="5.6.2.1" evidence="3 8"/>
<dbReference type="FunFam" id="3.30.160.60:FF:001755">
    <property type="entry name" value="Zinc finger protein 989"/>
    <property type="match status" value="1"/>
</dbReference>
<dbReference type="Pfam" id="PF01751">
    <property type="entry name" value="Toprim"/>
    <property type="match status" value="1"/>
</dbReference>
<dbReference type="InterPro" id="IPR013497">
    <property type="entry name" value="Topo_IA_cen"/>
</dbReference>
<dbReference type="GO" id="GO:0006310">
    <property type="term" value="P:DNA recombination"/>
    <property type="evidence" value="ECO:0007669"/>
    <property type="project" value="TreeGrafter"/>
</dbReference>
<dbReference type="GO" id="GO:0006265">
    <property type="term" value="P:DNA topological change"/>
    <property type="evidence" value="ECO:0007669"/>
    <property type="project" value="InterPro"/>
</dbReference>
<organism evidence="13 14">
    <name type="scientific">Dictyocaulus viviparus</name>
    <name type="common">Bovine lungworm</name>
    <dbReference type="NCBI Taxonomy" id="29172"/>
    <lineage>
        <taxon>Eukaryota</taxon>
        <taxon>Metazoa</taxon>
        <taxon>Ecdysozoa</taxon>
        <taxon>Nematoda</taxon>
        <taxon>Chromadorea</taxon>
        <taxon>Rhabditida</taxon>
        <taxon>Rhabditina</taxon>
        <taxon>Rhabditomorpha</taxon>
        <taxon>Strongyloidea</taxon>
        <taxon>Metastrongylidae</taxon>
        <taxon>Dictyocaulus</taxon>
    </lineage>
</organism>
<dbReference type="AlphaFoldDB" id="A0A0D8XUE2"/>
<dbReference type="EMBL" id="KN716278">
    <property type="protein sequence ID" value="KJH48145.1"/>
    <property type="molecule type" value="Genomic_DNA"/>
</dbReference>
<dbReference type="SMART" id="SM00437">
    <property type="entry name" value="TOP1Ac"/>
    <property type="match status" value="1"/>
</dbReference>
<keyword evidence="7" id="KW-0479">Metal-binding</keyword>
<feature type="domain" description="Topo IA-type catalytic" evidence="12">
    <location>
        <begin position="461"/>
        <end position="808"/>
    </location>
</feature>
<dbReference type="FunFam" id="1.10.290.10:FF:000001">
    <property type="entry name" value="DNA topoisomerase"/>
    <property type="match status" value="1"/>
</dbReference>
<dbReference type="GO" id="GO:0005634">
    <property type="term" value="C:nucleus"/>
    <property type="evidence" value="ECO:0007669"/>
    <property type="project" value="TreeGrafter"/>
</dbReference>
<feature type="domain" description="C2H2-type" evidence="10">
    <location>
        <begin position="242"/>
        <end position="269"/>
    </location>
</feature>
<keyword evidence="6 8" id="KW-0413">Isomerase</keyword>
<evidence type="ECO:0000259" key="12">
    <source>
        <dbReference type="PROSITE" id="PS52039"/>
    </source>
</evidence>
<dbReference type="SMART" id="SM00355">
    <property type="entry name" value="ZnF_C2H2"/>
    <property type="match status" value="3"/>
</dbReference>
<evidence type="ECO:0000313" key="13">
    <source>
        <dbReference type="EMBL" id="KJH48145.1"/>
    </source>
</evidence>
<dbReference type="InterPro" id="IPR003602">
    <property type="entry name" value="Topo_IA_DNA-bd_dom"/>
</dbReference>
<evidence type="ECO:0000256" key="8">
    <source>
        <dbReference type="RuleBase" id="RU362092"/>
    </source>
</evidence>
<accession>A0A0D8XUE2</accession>
<evidence type="ECO:0000259" key="11">
    <source>
        <dbReference type="PROSITE" id="PS50880"/>
    </source>
</evidence>
<dbReference type="STRING" id="29172.A0A0D8XUE2"/>
<gene>
    <name evidence="13" type="ORF">DICVIV_05759</name>
</gene>
<dbReference type="SUPFAM" id="SSF57667">
    <property type="entry name" value="beta-beta-alpha zinc fingers"/>
    <property type="match status" value="1"/>
</dbReference>
<keyword evidence="14" id="KW-1185">Reference proteome</keyword>
<dbReference type="SMART" id="SM00436">
    <property type="entry name" value="TOP1Bc"/>
    <property type="match status" value="1"/>
</dbReference>